<comment type="caution">
    <text evidence="2">The sequence shown here is derived from an EMBL/GenBank/DDBJ whole genome shotgun (WGS) entry which is preliminary data.</text>
</comment>
<keyword evidence="1" id="KW-1133">Transmembrane helix</keyword>
<feature type="transmembrane region" description="Helical" evidence="1">
    <location>
        <begin position="30"/>
        <end position="49"/>
    </location>
</feature>
<keyword evidence="3" id="KW-1185">Reference proteome</keyword>
<name>A0ABR8P7F4_9LACO</name>
<feature type="transmembrane region" description="Helical" evidence="1">
    <location>
        <begin position="6"/>
        <end position="23"/>
    </location>
</feature>
<sequence>MVLTDIISLLLVCLFGYLFIFNFRRDNYAYAFVMFIGVMVFYGDFYHHLPANWKLYILLIAAFGWAVFTILMGRQTMKNIKDHKHFMYATVVGIIGIITTVVFRFIL</sequence>
<keyword evidence="1" id="KW-0472">Membrane</keyword>
<evidence type="ECO:0000256" key="1">
    <source>
        <dbReference type="SAM" id="Phobius"/>
    </source>
</evidence>
<organism evidence="2 3">
    <name type="scientific">Limosilactobacillus walteri</name>
    <dbReference type="NCBI Taxonomy" id="2268022"/>
    <lineage>
        <taxon>Bacteria</taxon>
        <taxon>Bacillati</taxon>
        <taxon>Bacillota</taxon>
        <taxon>Bacilli</taxon>
        <taxon>Lactobacillales</taxon>
        <taxon>Lactobacillaceae</taxon>
        <taxon>Limosilactobacillus</taxon>
    </lineage>
</organism>
<feature type="transmembrane region" description="Helical" evidence="1">
    <location>
        <begin position="85"/>
        <end position="106"/>
    </location>
</feature>
<dbReference type="Proteomes" id="UP000704341">
    <property type="component" value="Unassembled WGS sequence"/>
</dbReference>
<keyword evidence="1" id="KW-0812">Transmembrane</keyword>
<accession>A0ABR8P7F4</accession>
<gene>
    <name evidence="2" type="ORF">DTK66_05795</name>
</gene>
<dbReference type="EMBL" id="QORN01000019">
    <property type="protein sequence ID" value="MBD5806627.1"/>
    <property type="molecule type" value="Genomic_DNA"/>
</dbReference>
<evidence type="ECO:0000313" key="3">
    <source>
        <dbReference type="Proteomes" id="UP000704341"/>
    </source>
</evidence>
<proteinExistence type="predicted"/>
<dbReference type="RefSeq" id="WP_153931043.1">
    <property type="nucleotide sequence ID" value="NZ_QORN01000019.1"/>
</dbReference>
<reference evidence="2 3" key="1">
    <citation type="submission" date="2018-07" db="EMBL/GenBank/DDBJ databases">
        <title>Phylogenomic Insights into understanding Host Adaptation of Lactobacillus reuteri by a novel species, Lactobacillus spp. M31.</title>
        <authorList>
            <person name="Sharma S."/>
            <person name="Patil P."/>
            <person name="Korpole S."/>
            <person name="Patil P.B."/>
        </authorList>
    </citation>
    <scope>NUCLEOTIDE SEQUENCE [LARGE SCALE GENOMIC DNA]</scope>
    <source>
        <strain evidence="2 3">M31</strain>
    </source>
</reference>
<protein>
    <submittedName>
        <fullName evidence="2">Uncharacterized protein</fullName>
    </submittedName>
</protein>
<feature type="transmembrane region" description="Helical" evidence="1">
    <location>
        <begin position="55"/>
        <end position="73"/>
    </location>
</feature>
<evidence type="ECO:0000313" key="2">
    <source>
        <dbReference type="EMBL" id="MBD5806627.1"/>
    </source>
</evidence>